<dbReference type="PANTHER" id="PTHR31964:SF113">
    <property type="entry name" value="USPA DOMAIN-CONTAINING PROTEIN"/>
    <property type="match status" value="1"/>
</dbReference>
<organism evidence="3 4">
    <name type="scientific">Streptomyces fragilis</name>
    <dbReference type="NCBI Taxonomy" id="67301"/>
    <lineage>
        <taxon>Bacteria</taxon>
        <taxon>Bacillati</taxon>
        <taxon>Actinomycetota</taxon>
        <taxon>Actinomycetes</taxon>
        <taxon>Kitasatosporales</taxon>
        <taxon>Streptomycetaceae</taxon>
        <taxon>Streptomyces</taxon>
    </lineage>
</organism>
<proteinExistence type="inferred from homology"/>
<evidence type="ECO:0000313" key="3">
    <source>
        <dbReference type="EMBL" id="MEU3558137.1"/>
    </source>
</evidence>
<dbReference type="Gene3D" id="3.40.50.620">
    <property type="entry name" value="HUPs"/>
    <property type="match status" value="1"/>
</dbReference>
<dbReference type="Proteomes" id="UP001550850">
    <property type="component" value="Unassembled WGS sequence"/>
</dbReference>
<dbReference type="Pfam" id="PF00582">
    <property type="entry name" value="Usp"/>
    <property type="match status" value="1"/>
</dbReference>
<comment type="similarity">
    <text evidence="1">Belongs to the universal stress protein A family.</text>
</comment>
<evidence type="ECO:0000259" key="2">
    <source>
        <dbReference type="Pfam" id="PF00582"/>
    </source>
</evidence>
<sequence length="162" mass="16939">MADQREQGEPGRVVVGVDGSAPSRAALRWAVRYAERTGGTVEALNAWDFPHFHGSLGWLPPPSSDEAALRTRALEELEEAVLETAGPRPQAPVHSEVRYGTAAGVLIDASRGAELLVVGARGLGGFSGLLLGSVSQHCVQHAACPVVVIRHTEGDDTGDDAA</sequence>
<comment type="caution">
    <text evidence="3">The sequence shown here is derived from an EMBL/GenBank/DDBJ whole genome shotgun (WGS) entry which is preliminary data.</text>
</comment>
<dbReference type="EMBL" id="JBEZUR010000085">
    <property type="protein sequence ID" value="MEU3558137.1"/>
    <property type="molecule type" value="Genomic_DNA"/>
</dbReference>
<dbReference type="PANTHER" id="PTHR31964">
    <property type="entry name" value="ADENINE NUCLEOTIDE ALPHA HYDROLASES-LIKE SUPERFAMILY PROTEIN"/>
    <property type="match status" value="1"/>
</dbReference>
<feature type="domain" description="UspA" evidence="2">
    <location>
        <begin position="12"/>
        <end position="150"/>
    </location>
</feature>
<keyword evidence="4" id="KW-1185">Reference proteome</keyword>
<protein>
    <submittedName>
        <fullName evidence="3">Universal stress protein</fullName>
    </submittedName>
</protein>
<dbReference type="RefSeq" id="WP_108956104.1">
    <property type="nucleotide sequence ID" value="NZ_BEVZ01000007.1"/>
</dbReference>
<gene>
    <name evidence="3" type="ORF">AB0E65_28620</name>
</gene>
<dbReference type="InterPro" id="IPR006015">
    <property type="entry name" value="Universal_stress_UspA"/>
</dbReference>
<reference evidence="3 4" key="1">
    <citation type="submission" date="2024-06" db="EMBL/GenBank/DDBJ databases">
        <title>The Natural Products Discovery Center: Release of the First 8490 Sequenced Strains for Exploring Actinobacteria Biosynthetic Diversity.</title>
        <authorList>
            <person name="Kalkreuter E."/>
            <person name="Kautsar S.A."/>
            <person name="Yang D."/>
            <person name="Bader C.D."/>
            <person name="Teijaro C.N."/>
            <person name="Fluegel L."/>
            <person name="Davis C.M."/>
            <person name="Simpson J.R."/>
            <person name="Lauterbach L."/>
            <person name="Steele A.D."/>
            <person name="Gui C."/>
            <person name="Meng S."/>
            <person name="Li G."/>
            <person name="Viehrig K."/>
            <person name="Ye F."/>
            <person name="Su P."/>
            <person name="Kiefer A.F."/>
            <person name="Nichols A."/>
            <person name="Cepeda A.J."/>
            <person name="Yan W."/>
            <person name="Fan B."/>
            <person name="Jiang Y."/>
            <person name="Adhikari A."/>
            <person name="Zheng C.-J."/>
            <person name="Schuster L."/>
            <person name="Cowan T.M."/>
            <person name="Smanski M.J."/>
            <person name="Chevrette M.G."/>
            <person name="De Carvalho L.P.S."/>
            <person name="Shen B."/>
        </authorList>
    </citation>
    <scope>NUCLEOTIDE SEQUENCE [LARGE SCALE GENOMIC DNA]</scope>
    <source>
        <strain evidence="3 4">NPDC038104</strain>
    </source>
</reference>
<evidence type="ECO:0000313" key="4">
    <source>
        <dbReference type="Proteomes" id="UP001550850"/>
    </source>
</evidence>
<name>A0ABV2YQX3_9ACTN</name>
<accession>A0ABV2YQX3</accession>
<dbReference type="PRINTS" id="PR01438">
    <property type="entry name" value="UNVRSLSTRESS"/>
</dbReference>
<evidence type="ECO:0000256" key="1">
    <source>
        <dbReference type="ARBA" id="ARBA00008791"/>
    </source>
</evidence>
<dbReference type="InterPro" id="IPR014729">
    <property type="entry name" value="Rossmann-like_a/b/a_fold"/>
</dbReference>
<dbReference type="SUPFAM" id="SSF52402">
    <property type="entry name" value="Adenine nucleotide alpha hydrolases-like"/>
    <property type="match status" value="1"/>
</dbReference>
<dbReference type="InterPro" id="IPR006016">
    <property type="entry name" value="UspA"/>
</dbReference>